<feature type="transmembrane region" description="Helical" evidence="6">
    <location>
        <begin position="321"/>
        <end position="344"/>
    </location>
</feature>
<feature type="transmembrane region" description="Helical" evidence="6">
    <location>
        <begin position="138"/>
        <end position="160"/>
    </location>
</feature>
<feature type="transmembrane region" description="Helical" evidence="6">
    <location>
        <begin position="258"/>
        <end position="279"/>
    </location>
</feature>
<feature type="transmembrane region" description="Helical" evidence="6">
    <location>
        <begin position="235"/>
        <end position="252"/>
    </location>
</feature>
<sequence>MRAARARAALYPGRMLAVFIVVVTVLLVIWQPRGLGAARAATLGAVAALLTGVIHVSDLPVLWHATWNATLTLVSLIVLSLLLDAAGLFRWAALWVARWGGGSGRRLFVLLTLFSAVVAALFANDGGVLILTPITLELAAVLGLPVAGTLAFALAVGFVVDAASLPLTISNLTNIIAADSFSLGFAGYARVMLPTDLAVVAACVLVLLAVYGRVLPRRYDVAALDDPASAVRSWGVFRAGWVALPLLLAGAFLAEGAGVPLCAVVGGAALLVGVVAARSGAVSTRRILRSAPWNVVAFSLAMYAVVYGLRGAGVTGGYGAWLAGMASHGSLGAVLASGLSVAGLSAGLNNLPALLTAILGIQGSGVSGHARDLLVYGSVVGADIGPKLTPIGSLATLLWLHVLRGRGLNVSWGQYFRAGVVLTPPVLLVGLLALWLVLR</sequence>
<feature type="transmembrane region" description="Helical" evidence="6">
    <location>
        <begin position="197"/>
        <end position="214"/>
    </location>
</feature>
<dbReference type="CDD" id="cd01118">
    <property type="entry name" value="ArsB_permease"/>
    <property type="match status" value="1"/>
</dbReference>
<organism evidence="7 8">
    <name type="scientific">Deinococcus aquiradiocola</name>
    <dbReference type="NCBI Taxonomy" id="393059"/>
    <lineage>
        <taxon>Bacteria</taxon>
        <taxon>Thermotogati</taxon>
        <taxon>Deinococcota</taxon>
        <taxon>Deinococci</taxon>
        <taxon>Deinococcales</taxon>
        <taxon>Deinococcaceae</taxon>
        <taxon>Deinococcus</taxon>
    </lineage>
</organism>
<proteinExistence type="predicted"/>
<dbReference type="NCBIfam" id="TIGR00935">
    <property type="entry name" value="2a45"/>
    <property type="match status" value="1"/>
</dbReference>
<feature type="transmembrane region" description="Helical" evidence="6">
    <location>
        <begin position="12"/>
        <end position="30"/>
    </location>
</feature>
<dbReference type="EMBL" id="BMOE01000001">
    <property type="protein sequence ID" value="GGJ61289.1"/>
    <property type="molecule type" value="Genomic_DNA"/>
</dbReference>
<gene>
    <name evidence="7" type="primary">arsB</name>
    <name evidence="7" type="ORF">GCM10008939_01280</name>
</gene>
<dbReference type="PANTHER" id="PTHR43302">
    <property type="entry name" value="TRANSPORTER ARSB-RELATED"/>
    <property type="match status" value="1"/>
</dbReference>
<comment type="subcellular location">
    <subcellularLocation>
        <location evidence="1">Cell membrane</location>
        <topology evidence="1">Multi-pass membrane protein</topology>
    </subcellularLocation>
</comment>
<accession>A0A917P4N4</accession>
<evidence type="ECO:0000313" key="7">
    <source>
        <dbReference type="EMBL" id="GGJ61289.1"/>
    </source>
</evidence>
<dbReference type="AlphaFoldDB" id="A0A917P4N4"/>
<evidence type="ECO:0000256" key="4">
    <source>
        <dbReference type="ARBA" id="ARBA00022989"/>
    </source>
</evidence>
<dbReference type="Pfam" id="PF02040">
    <property type="entry name" value="ArsB"/>
    <property type="match status" value="1"/>
</dbReference>
<feature type="transmembrane region" description="Helical" evidence="6">
    <location>
        <begin position="415"/>
        <end position="438"/>
    </location>
</feature>
<keyword evidence="4 6" id="KW-1133">Transmembrane helix</keyword>
<feature type="transmembrane region" description="Helical" evidence="6">
    <location>
        <begin position="69"/>
        <end position="96"/>
    </location>
</feature>
<feature type="transmembrane region" description="Helical" evidence="6">
    <location>
        <begin position="172"/>
        <end position="191"/>
    </location>
</feature>
<evidence type="ECO:0000256" key="5">
    <source>
        <dbReference type="ARBA" id="ARBA00023136"/>
    </source>
</evidence>
<feature type="transmembrane region" description="Helical" evidence="6">
    <location>
        <begin position="108"/>
        <end position="132"/>
    </location>
</feature>
<reference evidence="7" key="1">
    <citation type="journal article" date="2014" name="Int. J. Syst. Evol. Microbiol.">
        <title>Complete genome sequence of Corynebacterium casei LMG S-19264T (=DSM 44701T), isolated from a smear-ripened cheese.</title>
        <authorList>
            <consortium name="US DOE Joint Genome Institute (JGI-PGF)"/>
            <person name="Walter F."/>
            <person name="Albersmeier A."/>
            <person name="Kalinowski J."/>
            <person name="Ruckert C."/>
        </authorList>
    </citation>
    <scope>NUCLEOTIDE SEQUENCE</scope>
    <source>
        <strain evidence="7">JCM 14371</strain>
    </source>
</reference>
<dbReference type="NCBIfam" id="NF011980">
    <property type="entry name" value="PRK15445.1"/>
    <property type="match status" value="1"/>
</dbReference>
<evidence type="ECO:0000256" key="2">
    <source>
        <dbReference type="ARBA" id="ARBA00022475"/>
    </source>
</evidence>
<evidence type="ECO:0000313" key="8">
    <source>
        <dbReference type="Proteomes" id="UP000635726"/>
    </source>
</evidence>
<dbReference type="GO" id="GO:0005886">
    <property type="term" value="C:plasma membrane"/>
    <property type="evidence" value="ECO:0007669"/>
    <property type="project" value="UniProtKB-SubCell"/>
</dbReference>
<keyword evidence="8" id="KW-1185">Reference proteome</keyword>
<keyword evidence="2" id="KW-1003">Cell membrane</keyword>
<protein>
    <submittedName>
        <fullName evidence="7">Arsenical pump membrane protein</fullName>
    </submittedName>
</protein>
<dbReference type="PANTHER" id="PTHR43302:SF5">
    <property type="entry name" value="TRANSPORTER ARSB-RELATED"/>
    <property type="match status" value="1"/>
</dbReference>
<name>A0A917P4N4_9DEIO</name>
<dbReference type="Proteomes" id="UP000635726">
    <property type="component" value="Unassembled WGS sequence"/>
</dbReference>
<evidence type="ECO:0000256" key="3">
    <source>
        <dbReference type="ARBA" id="ARBA00022692"/>
    </source>
</evidence>
<dbReference type="GO" id="GO:0008490">
    <property type="term" value="F:arsenite secondary active transmembrane transporter activity"/>
    <property type="evidence" value="ECO:0007669"/>
    <property type="project" value="TreeGrafter"/>
</dbReference>
<feature type="transmembrane region" description="Helical" evidence="6">
    <location>
        <begin position="291"/>
        <end position="309"/>
    </location>
</feature>
<keyword evidence="3 6" id="KW-0812">Transmembrane</keyword>
<dbReference type="InterPro" id="IPR000802">
    <property type="entry name" value="Arsenical_pump_ArsB"/>
</dbReference>
<comment type="caution">
    <text evidence="7">The sequence shown here is derived from an EMBL/GenBank/DDBJ whole genome shotgun (WGS) entry which is preliminary data.</text>
</comment>
<dbReference type="PRINTS" id="PR00758">
    <property type="entry name" value="ARSENICPUMP"/>
</dbReference>
<keyword evidence="5 6" id="KW-0472">Membrane</keyword>
<evidence type="ECO:0000256" key="1">
    <source>
        <dbReference type="ARBA" id="ARBA00004651"/>
    </source>
</evidence>
<feature type="transmembrane region" description="Helical" evidence="6">
    <location>
        <begin position="37"/>
        <end position="57"/>
    </location>
</feature>
<evidence type="ECO:0000256" key="6">
    <source>
        <dbReference type="SAM" id="Phobius"/>
    </source>
</evidence>
<dbReference type="GO" id="GO:0042960">
    <property type="term" value="F:antimonite secondary active transmembrane transporter activity"/>
    <property type="evidence" value="ECO:0007669"/>
    <property type="project" value="TreeGrafter"/>
</dbReference>
<reference evidence="7" key="2">
    <citation type="submission" date="2020-09" db="EMBL/GenBank/DDBJ databases">
        <authorList>
            <person name="Sun Q."/>
            <person name="Ohkuma M."/>
        </authorList>
    </citation>
    <scope>NUCLEOTIDE SEQUENCE</scope>
    <source>
        <strain evidence="7">JCM 14371</strain>
    </source>
</reference>